<evidence type="ECO:0000313" key="1">
    <source>
        <dbReference type="EMBL" id="KTD58425.1"/>
    </source>
</evidence>
<dbReference type="OrthoDB" id="5648933at2"/>
<comment type="caution">
    <text evidence="1">The sequence shown here is derived from an EMBL/GenBank/DDBJ whole genome shotgun (WGS) entry which is preliminary data.</text>
</comment>
<name>A0A0W0YNH2_9GAMM</name>
<dbReference type="eggNOG" id="ENOG5030SW5">
    <property type="taxonomic scope" value="Bacteria"/>
</dbReference>
<dbReference type="PATRIC" id="fig|28087.4.peg.1094"/>
<reference evidence="1 2" key="1">
    <citation type="submission" date="2015-11" db="EMBL/GenBank/DDBJ databases">
        <title>Genomic analysis of 38 Legionella species identifies large and diverse effector repertoires.</title>
        <authorList>
            <person name="Burstein D."/>
            <person name="Amaro F."/>
            <person name="Zusman T."/>
            <person name="Lifshitz Z."/>
            <person name="Cohen O."/>
            <person name="Gilbert J.A."/>
            <person name="Pupko T."/>
            <person name="Shuman H.A."/>
            <person name="Segal G."/>
        </authorList>
    </citation>
    <scope>NUCLEOTIDE SEQUENCE [LARGE SCALE GENOMIC DNA]</scope>
    <source>
        <strain evidence="1 2">Mt.St.Helens-4</strain>
    </source>
</reference>
<evidence type="ECO:0000313" key="2">
    <source>
        <dbReference type="Proteomes" id="UP000054621"/>
    </source>
</evidence>
<dbReference type="AlphaFoldDB" id="A0A0W0YNH2"/>
<proteinExistence type="predicted"/>
<dbReference type="RefSeq" id="WP_027272096.1">
    <property type="nucleotide sequence ID" value="NZ_CAAAJE010000030.1"/>
</dbReference>
<organism evidence="1 2">
    <name type="scientific">Legionella sainthelensi</name>
    <dbReference type="NCBI Taxonomy" id="28087"/>
    <lineage>
        <taxon>Bacteria</taxon>
        <taxon>Pseudomonadati</taxon>
        <taxon>Pseudomonadota</taxon>
        <taxon>Gammaproteobacteria</taxon>
        <taxon>Legionellales</taxon>
        <taxon>Legionellaceae</taxon>
        <taxon>Legionella</taxon>
    </lineage>
</organism>
<protein>
    <submittedName>
        <fullName evidence="1">Dot/Icm T4SS effector</fullName>
    </submittedName>
</protein>
<dbReference type="EMBL" id="LNYV01000013">
    <property type="protein sequence ID" value="KTD58425.1"/>
    <property type="molecule type" value="Genomic_DNA"/>
</dbReference>
<accession>A0A0W0YNH2</accession>
<sequence>MTGSKIQSFDLFKAAMGNPDYLTAINKNTATQAQFLTTLKEGNLTFQEILDSIQIVKNSQVKSLLIIYLLSQKEYLNSLKGSSLLQRLTIRDNHTPSRLNALIHQLDLHVLTNAMISELEPEAAVSILCSVPHFHHLTREQTEALIGRYPKHELIVYWMNHFALMPNAHYLLAHLMKLAGTNIIDELSKIESNQKEAIIVNIIEHFELFHYIPQRFLEHANKESHLILAIRLYLNGHYNKTLATYINQLTKKLLEKNHSFSTPAIELLFFLNDKLAFKELANKSAFLTNRYLKNNAQEGNIALFYQNNQLNLQRMIQNVNLNPVIPEFFKEQQKQLGALNESSFVNGLIKYNKSINCFEYFLIHYQGNSESIRKLLSDYMESYEHSDNFKSRSQAIHHLGFMLTRPELDPTVKEAIFTTFLNHPSFFDEQISYQLFLFDAKRIIRYFGLRGGKENYQRVIDLCTLALKNLHSEKTPEIIQISQKAFMEAKLELSFTKEQGFFSSVIKWIKRCWAYGWTGFFKPNQPEYITPESLIFEPSPKKSSKKYIKKLLSVDTPENELLILLNKIALPLTQEKFEDIIKALDLYSLQTLPKNELETRHKLHKLYHYVISKKEENQALYRWLKDNQNPFVINQLRLLELVIKEKSHNEVSFLLKQINEDSDQLQHISDELNCEMPELGATTIPKLIKNAQTSDFVASTTKVLSEYATEASEYAQNAWQWAGCFLAKIGTPPKEEEDCFKVEHVPAFHTSTSK</sequence>
<gene>
    <name evidence="1" type="ORF">Lsai_1032</name>
</gene>
<dbReference type="Proteomes" id="UP000054621">
    <property type="component" value="Unassembled WGS sequence"/>
</dbReference>